<proteinExistence type="inferred from homology"/>
<dbReference type="Pfam" id="PF21362">
    <property type="entry name" value="Sina_RING"/>
    <property type="match status" value="1"/>
</dbReference>
<evidence type="ECO:0000256" key="3">
    <source>
        <dbReference type="ARBA" id="ARBA00009119"/>
    </source>
</evidence>
<feature type="domain" description="SIAH-type" evidence="13">
    <location>
        <begin position="114"/>
        <end position="164"/>
    </location>
</feature>
<gene>
    <name evidence="15" type="primary">LOC108832124</name>
</gene>
<dbReference type="RefSeq" id="XP_056860000.1">
    <property type="nucleotide sequence ID" value="XM_057004020.1"/>
</dbReference>
<dbReference type="InterPro" id="IPR044286">
    <property type="entry name" value="SINL_plant"/>
</dbReference>
<dbReference type="GO" id="GO:0061630">
    <property type="term" value="F:ubiquitin protein ligase activity"/>
    <property type="evidence" value="ECO:0007669"/>
    <property type="project" value="UniProtKB-EC"/>
</dbReference>
<dbReference type="Proteomes" id="UP000504610">
    <property type="component" value="Chromosome 2"/>
</dbReference>
<dbReference type="Gene3D" id="3.30.40.10">
    <property type="entry name" value="Zinc/RING finger domain, C3HC4 (zinc finger)"/>
    <property type="match status" value="1"/>
</dbReference>
<evidence type="ECO:0000259" key="13">
    <source>
        <dbReference type="PROSITE" id="PS51081"/>
    </source>
</evidence>
<dbReference type="OrthoDB" id="4788989at2759"/>
<keyword evidence="7 11" id="KW-0863">Zinc-finger</keyword>
<comment type="function">
    <text evidence="10">E3 ubiquitin-protein ligase that mediates ubiquitination and subsequent proteasomal degradation of target proteins. E3 ubiquitin ligases accept ubiquitin from an E2 ubiquitin-conjugating enzyme in the form of a thioester and then directly transfers the ubiquitin to targeted substrates. It probably triggers the ubiquitin-mediated degradation of different substrates.</text>
</comment>
<sequence>MAIPQRLHDEEEEDEIAEAAAGGVTRTRSETSSSTSSSSSSSSSEQQQQYVTLKSSDVLDCPTCCEPLTTPIYQCANGHVACSSCCEALRKRCAFCRSHIGSIRCRAMEMVIESSTVQCRYSLHGCGETTPYGRNQSSHEELCAFVPYSGSYADLKRHGRASHSEVVIPFALDRAQILGLDRMAVLQEVEEGGDLVVVQAFEGVYGVSVTVSCVAAPMATTEVRDLFCSVAELDGCCSTVRRLGLMVRRVQRVGEQEQPPGGFMLIPYDDKSCGGDHLMLQICISTESNFEL</sequence>
<feature type="region of interest" description="Disordered" evidence="12">
    <location>
        <begin position="1"/>
        <end position="49"/>
    </location>
</feature>
<evidence type="ECO:0000256" key="11">
    <source>
        <dbReference type="PROSITE-ProRule" id="PRU00455"/>
    </source>
</evidence>
<dbReference type="PROSITE" id="PS51081">
    <property type="entry name" value="ZF_SIAH"/>
    <property type="match status" value="1"/>
</dbReference>
<keyword evidence="8" id="KW-0833">Ubl conjugation pathway</keyword>
<dbReference type="InterPro" id="IPR013010">
    <property type="entry name" value="Znf_SIAH"/>
</dbReference>
<evidence type="ECO:0000256" key="1">
    <source>
        <dbReference type="ARBA" id="ARBA00000900"/>
    </source>
</evidence>
<dbReference type="GeneID" id="108832124"/>
<dbReference type="InterPro" id="IPR013083">
    <property type="entry name" value="Znf_RING/FYVE/PHD"/>
</dbReference>
<keyword evidence="5" id="KW-0808">Transferase</keyword>
<reference evidence="15" key="2">
    <citation type="submission" date="2025-08" db="UniProtKB">
        <authorList>
            <consortium name="RefSeq"/>
        </authorList>
    </citation>
    <scope>IDENTIFICATION</scope>
    <source>
        <tissue evidence="15">Leaf</tissue>
    </source>
</reference>
<organism evidence="14 15">
    <name type="scientific">Raphanus sativus</name>
    <name type="common">Radish</name>
    <name type="synonym">Raphanus raphanistrum var. sativus</name>
    <dbReference type="NCBI Taxonomy" id="3726"/>
    <lineage>
        <taxon>Eukaryota</taxon>
        <taxon>Viridiplantae</taxon>
        <taxon>Streptophyta</taxon>
        <taxon>Embryophyta</taxon>
        <taxon>Tracheophyta</taxon>
        <taxon>Spermatophyta</taxon>
        <taxon>Magnoliopsida</taxon>
        <taxon>eudicotyledons</taxon>
        <taxon>Gunneridae</taxon>
        <taxon>Pentapetalae</taxon>
        <taxon>rosids</taxon>
        <taxon>malvids</taxon>
        <taxon>Brassicales</taxon>
        <taxon>Brassicaceae</taxon>
        <taxon>Brassiceae</taxon>
        <taxon>Raphanus</taxon>
    </lineage>
</organism>
<evidence type="ECO:0000256" key="7">
    <source>
        <dbReference type="ARBA" id="ARBA00022771"/>
    </source>
</evidence>
<dbReference type="CDD" id="cd16571">
    <property type="entry name" value="RING-HC_SIAHs"/>
    <property type="match status" value="1"/>
</dbReference>
<reference evidence="14" key="1">
    <citation type="journal article" date="2019" name="Database">
        <title>The radish genome database (RadishGD): an integrated information resource for radish genomics.</title>
        <authorList>
            <person name="Yu H.J."/>
            <person name="Baek S."/>
            <person name="Lee Y.J."/>
            <person name="Cho A."/>
            <person name="Mun J.H."/>
        </authorList>
    </citation>
    <scope>NUCLEOTIDE SEQUENCE [LARGE SCALE GENOMIC DNA]</scope>
    <source>
        <strain evidence="14">cv. WK10039</strain>
    </source>
</reference>
<dbReference type="InterPro" id="IPR049548">
    <property type="entry name" value="Sina-like_RING"/>
</dbReference>
<evidence type="ECO:0000256" key="10">
    <source>
        <dbReference type="ARBA" id="ARBA00024004"/>
    </source>
</evidence>
<dbReference type="PANTHER" id="PTHR46632">
    <property type="entry name" value="E3 UBIQUITIN-PROTEIN LIGASE SINA-LIKE 4"/>
    <property type="match status" value="1"/>
</dbReference>
<dbReference type="KEGG" id="rsz:108832124"/>
<comment type="pathway">
    <text evidence="2">Protein modification; protein ubiquitination.</text>
</comment>
<accession>A0A9W3D816</accession>
<evidence type="ECO:0000256" key="5">
    <source>
        <dbReference type="ARBA" id="ARBA00022679"/>
    </source>
</evidence>
<dbReference type="AlphaFoldDB" id="A0A9W3D816"/>
<evidence type="ECO:0000256" key="4">
    <source>
        <dbReference type="ARBA" id="ARBA00012483"/>
    </source>
</evidence>
<evidence type="ECO:0000256" key="9">
    <source>
        <dbReference type="ARBA" id="ARBA00022833"/>
    </source>
</evidence>
<evidence type="ECO:0000256" key="2">
    <source>
        <dbReference type="ARBA" id="ARBA00004906"/>
    </source>
</evidence>
<evidence type="ECO:0000256" key="12">
    <source>
        <dbReference type="SAM" id="MobiDB-lite"/>
    </source>
</evidence>
<dbReference type="GO" id="GO:0008270">
    <property type="term" value="F:zinc ion binding"/>
    <property type="evidence" value="ECO:0007669"/>
    <property type="project" value="UniProtKB-KW"/>
</dbReference>
<keyword evidence="6" id="KW-0479">Metal-binding</keyword>
<evidence type="ECO:0000256" key="6">
    <source>
        <dbReference type="ARBA" id="ARBA00022723"/>
    </source>
</evidence>
<comment type="catalytic activity">
    <reaction evidence="1">
        <text>S-ubiquitinyl-[E2 ubiquitin-conjugating enzyme]-L-cysteine + [acceptor protein]-L-lysine = [E2 ubiquitin-conjugating enzyme]-L-cysteine + N(6)-ubiquitinyl-[acceptor protein]-L-lysine.</text>
        <dbReference type="EC" id="2.3.2.27"/>
    </reaction>
</comment>
<dbReference type="PANTHER" id="PTHR46632:SF30">
    <property type="entry name" value="E3 UBIQUITIN-PROTEIN LIGASE SINA-LIKE 4"/>
    <property type="match status" value="1"/>
</dbReference>
<dbReference type="SUPFAM" id="SSF49599">
    <property type="entry name" value="TRAF domain-like"/>
    <property type="match status" value="1"/>
</dbReference>
<protein>
    <recommendedName>
        <fullName evidence="4">RING-type E3 ubiquitin transferase</fullName>
        <ecNumber evidence="4">2.3.2.27</ecNumber>
    </recommendedName>
</protein>
<evidence type="ECO:0000313" key="14">
    <source>
        <dbReference type="Proteomes" id="UP000504610"/>
    </source>
</evidence>
<keyword evidence="14" id="KW-1185">Reference proteome</keyword>
<dbReference type="EC" id="2.3.2.27" evidence="4"/>
<name>A0A9W3D816_RAPSA</name>
<keyword evidence="9" id="KW-0862">Zinc</keyword>
<evidence type="ECO:0000256" key="8">
    <source>
        <dbReference type="ARBA" id="ARBA00022786"/>
    </source>
</evidence>
<comment type="similarity">
    <text evidence="3">Belongs to the SINA (Seven in absentia) family.</text>
</comment>
<evidence type="ECO:0000313" key="15">
    <source>
        <dbReference type="RefSeq" id="XP_056860000.1"/>
    </source>
</evidence>
<feature type="compositionally biased region" description="Low complexity" evidence="12">
    <location>
        <begin position="30"/>
        <end position="49"/>
    </location>
</feature>